<dbReference type="GO" id="GO:0005222">
    <property type="term" value="F:intracellularly cAMP-activated cation channel activity"/>
    <property type="evidence" value="ECO:0007669"/>
    <property type="project" value="TreeGrafter"/>
</dbReference>
<dbReference type="InterPro" id="IPR014710">
    <property type="entry name" value="RmlC-like_jellyroll"/>
</dbReference>
<dbReference type="Pfam" id="PF16526">
    <property type="entry name" value="CLZ"/>
    <property type="match status" value="1"/>
</dbReference>
<evidence type="ECO:0000256" key="1">
    <source>
        <dbReference type="ARBA" id="ARBA00004141"/>
    </source>
</evidence>
<dbReference type="Gene3D" id="1.10.287.70">
    <property type="match status" value="1"/>
</dbReference>
<keyword evidence="5" id="KW-0406">Ion transport</keyword>
<dbReference type="InterPro" id="IPR000595">
    <property type="entry name" value="cNMP-bd_dom"/>
</dbReference>
<proteinExistence type="predicted"/>
<keyword evidence="8" id="KW-0407">Ion channel</keyword>
<sequence>MAMAGQMREADDTTHTFCCGVLPGYFAIDTTKPAHYKWLFVMTAALLYNWVMIIGRAVFWELHNLSPVLWLFLDYICDGVYLVDMGVRAHEGYLEQGLMVKEPTKLRRNYVKSWNFKQDVASILPTDLFYLLTGTGGDHHVPGPVLVRINRLLRFPRMSEFFNKTETRTNFPNAFRICKVVLYILIIIHWNACFYFAISYGIGFSTDRWVYNNTLQESRTFSHQYIYSFYWSTLTLTTIGETPQPEKDVEYLFVVVDFLVGVLIFATIVGNVGSMITNMNAAQAEFQNRMDGVKQYMEFRKVSKDLETRVIKWFDYLWSNKQSLDEEGVLKSLPDKLKAEIAIHVHLDTLKQVRIFQDCEPGLLVELVLKLKLQVFSPGDFVCRKGDVGKEMYIVKRGRLSVVADDGKTVYATLGAGSVFGEVSILNIAGNKTGNRRTANVRSVGYSDLFCLSKNDLWDALTEYPEAKKSLMERGRQLLMKDGLLDEEGLKAAQEQQETLSEKANRLDMAIDTLNTRLARLLAEYSSTQQKIKQRLTRIERRLEFDLDAMVPSSPRLSPNITLSPSWGLPLLPRPESTPPPPPPALERVTAPSLAHPPFRITFTQATIPSPLLAAHSIIHPASRAPPSPLQHPTHMCLPWHHGATIWHSGQPDTIAPPTCGTLASLAPSCGMVGSLAPPCGTVASLAPPCGTVASLAPSCGMVGSLAPPCGTVASLAPPCGTVASLAPPCGTVGSLAPPCGTVGSLAPPCSTVASLAPPCGTMASLAPPCGMVGSLALPCGTVACLAPPCVTVAA</sequence>
<dbReference type="PANTHER" id="PTHR45638">
    <property type="entry name" value="CYCLIC NUCLEOTIDE-GATED CATION CHANNEL SUBUNIT A"/>
    <property type="match status" value="1"/>
</dbReference>
<evidence type="ECO:0000256" key="6">
    <source>
        <dbReference type="ARBA" id="ARBA00023136"/>
    </source>
</evidence>
<evidence type="ECO:0000313" key="12">
    <source>
        <dbReference type="EMBL" id="KAK8381416.1"/>
    </source>
</evidence>
<dbReference type="PROSITE" id="PS00889">
    <property type="entry name" value="CNMP_BINDING_2"/>
    <property type="match status" value="1"/>
</dbReference>
<dbReference type="GO" id="GO:0044877">
    <property type="term" value="F:protein-containing complex binding"/>
    <property type="evidence" value="ECO:0007669"/>
    <property type="project" value="TreeGrafter"/>
</dbReference>
<dbReference type="CDD" id="cd00038">
    <property type="entry name" value="CAP_ED"/>
    <property type="match status" value="1"/>
</dbReference>
<comment type="caution">
    <text evidence="12">The sequence shown here is derived from an EMBL/GenBank/DDBJ whole genome shotgun (WGS) entry which is preliminary data.</text>
</comment>
<dbReference type="SMART" id="SM00100">
    <property type="entry name" value="cNMP"/>
    <property type="match status" value="1"/>
</dbReference>
<dbReference type="FunFam" id="2.60.120.10:FF:000002">
    <property type="entry name" value="Cyclic nucleotide gated channel alpha 1a"/>
    <property type="match status" value="1"/>
</dbReference>
<dbReference type="PROSITE" id="PS00888">
    <property type="entry name" value="CNMP_BINDING_1"/>
    <property type="match status" value="1"/>
</dbReference>
<dbReference type="SUPFAM" id="SSF81324">
    <property type="entry name" value="Voltage-gated potassium channels"/>
    <property type="match status" value="1"/>
</dbReference>
<dbReference type="Pfam" id="PF00520">
    <property type="entry name" value="Ion_trans"/>
    <property type="match status" value="1"/>
</dbReference>
<dbReference type="PROSITE" id="PS50042">
    <property type="entry name" value="CNMP_BINDING_3"/>
    <property type="match status" value="1"/>
</dbReference>
<keyword evidence="2" id="KW-0813">Transport</keyword>
<dbReference type="Proteomes" id="UP001487740">
    <property type="component" value="Unassembled WGS sequence"/>
</dbReference>
<comment type="subcellular location">
    <subcellularLocation>
        <location evidence="1">Membrane</location>
        <topology evidence="1">Multi-pass membrane protein</topology>
    </subcellularLocation>
</comment>
<dbReference type="Gene3D" id="1.10.287.630">
    <property type="entry name" value="Helix hairpin bin"/>
    <property type="match status" value="1"/>
</dbReference>
<keyword evidence="9" id="KW-0175">Coiled coil</keyword>
<dbReference type="AlphaFoldDB" id="A0AAW0T1R2"/>
<dbReference type="GO" id="GO:0017071">
    <property type="term" value="C:intracellular cyclic nucleotide activated cation channel complex"/>
    <property type="evidence" value="ECO:0007669"/>
    <property type="project" value="TreeGrafter"/>
</dbReference>
<dbReference type="Gene3D" id="2.60.120.10">
    <property type="entry name" value="Jelly Rolls"/>
    <property type="match status" value="1"/>
</dbReference>
<dbReference type="InterPro" id="IPR005821">
    <property type="entry name" value="Ion_trans_dom"/>
</dbReference>
<feature type="domain" description="Cyclic nucleotide-binding" evidence="11">
    <location>
        <begin position="355"/>
        <end position="473"/>
    </location>
</feature>
<evidence type="ECO:0000256" key="5">
    <source>
        <dbReference type="ARBA" id="ARBA00023065"/>
    </source>
</evidence>
<accession>A0AAW0T1R2</accession>
<dbReference type="Gene3D" id="1.20.5.300">
    <property type="match status" value="1"/>
</dbReference>
<evidence type="ECO:0000256" key="10">
    <source>
        <dbReference type="SAM" id="Phobius"/>
    </source>
</evidence>
<dbReference type="InterPro" id="IPR032406">
    <property type="entry name" value="CLZ_dom"/>
</dbReference>
<dbReference type="FunFam" id="1.20.5.300:FF:000002">
    <property type="entry name" value="Cyclic nucleotide-gated channel alpha 3"/>
    <property type="match status" value="1"/>
</dbReference>
<dbReference type="Pfam" id="PF00027">
    <property type="entry name" value="cNMP_binding"/>
    <property type="match status" value="1"/>
</dbReference>
<evidence type="ECO:0000256" key="2">
    <source>
        <dbReference type="ARBA" id="ARBA00022448"/>
    </source>
</evidence>
<dbReference type="InterPro" id="IPR018488">
    <property type="entry name" value="cNMP-bd_CS"/>
</dbReference>
<feature type="transmembrane region" description="Helical" evidence="10">
    <location>
        <begin position="38"/>
        <end position="59"/>
    </location>
</feature>
<gene>
    <name evidence="12" type="ORF">O3P69_018472</name>
</gene>
<feature type="transmembrane region" description="Helical" evidence="10">
    <location>
        <begin position="180"/>
        <end position="202"/>
    </location>
</feature>
<evidence type="ECO:0000256" key="4">
    <source>
        <dbReference type="ARBA" id="ARBA00022989"/>
    </source>
</evidence>
<dbReference type="InterPro" id="IPR018490">
    <property type="entry name" value="cNMP-bd_dom_sf"/>
</dbReference>
<keyword evidence="3 10" id="KW-0812">Transmembrane</keyword>
<dbReference type="EMBL" id="JARAKH010000040">
    <property type="protein sequence ID" value="KAK8381416.1"/>
    <property type="molecule type" value="Genomic_DNA"/>
</dbReference>
<dbReference type="GO" id="GO:0030553">
    <property type="term" value="F:cGMP binding"/>
    <property type="evidence" value="ECO:0007669"/>
    <property type="project" value="TreeGrafter"/>
</dbReference>
<feature type="transmembrane region" description="Helical" evidence="10">
    <location>
        <begin position="251"/>
        <end position="270"/>
    </location>
</feature>
<evidence type="ECO:0000256" key="8">
    <source>
        <dbReference type="ARBA" id="ARBA00023303"/>
    </source>
</evidence>
<evidence type="ECO:0000256" key="9">
    <source>
        <dbReference type="SAM" id="Coils"/>
    </source>
</evidence>
<evidence type="ECO:0000256" key="3">
    <source>
        <dbReference type="ARBA" id="ARBA00022692"/>
    </source>
</evidence>
<name>A0AAW0T1R2_SCYPA</name>
<organism evidence="12 13">
    <name type="scientific">Scylla paramamosain</name>
    <name type="common">Mud crab</name>
    <dbReference type="NCBI Taxonomy" id="85552"/>
    <lineage>
        <taxon>Eukaryota</taxon>
        <taxon>Metazoa</taxon>
        <taxon>Ecdysozoa</taxon>
        <taxon>Arthropoda</taxon>
        <taxon>Crustacea</taxon>
        <taxon>Multicrustacea</taxon>
        <taxon>Malacostraca</taxon>
        <taxon>Eumalacostraca</taxon>
        <taxon>Eucarida</taxon>
        <taxon>Decapoda</taxon>
        <taxon>Pleocyemata</taxon>
        <taxon>Brachyura</taxon>
        <taxon>Eubrachyura</taxon>
        <taxon>Portunoidea</taxon>
        <taxon>Portunidae</taxon>
        <taxon>Portuninae</taxon>
        <taxon>Scylla</taxon>
    </lineage>
</organism>
<keyword evidence="6 10" id="KW-0472">Membrane</keyword>
<dbReference type="SUPFAM" id="SSF51206">
    <property type="entry name" value="cAMP-binding domain-like"/>
    <property type="match status" value="1"/>
</dbReference>
<feature type="coiled-coil region" evidence="9">
    <location>
        <begin position="490"/>
        <end position="542"/>
    </location>
</feature>
<dbReference type="InterPro" id="IPR050866">
    <property type="entry name" value="CNG_cation_channel"/>
</dbReference>
<dbReference type="FunFam" id="1.10.287.70:FF:000030">
    <property type="entry name" value="Cyclic nucleotide-gated channel alpha 3"/>
    <property type="match status" value="1"/>
</dbReference>
<evidence type="ECO:0000313" key="13">
    <source>
        <dbReference type="Proteomes" id="UP001487740"/>
    </source>
</evidence>
<evidence type="ECO:0000259" key="11">
    <source>
        <dbReference type="PROSITE" id="PS50042"/>
    </source>
</evidence>
<keyword evidence="13" id="KW-1185">Reference proteome</keyword>
<dbReference type="PANTHER" id="PTHR45638:SF11">
    <property type="entry name" value="CYCLIC NUCLEOTIDE-GATED CATION CHANNEL SUBUNIT A"/>
    <property type="match status" value="1"/>
</dbReference>
<evidence type="ECO:0000256" key="7">
    <source>
        <dbReference type="ARBA" id="ARBA00023286"/>
    </source>
</evidence>
<reference evidence="12 13" key="1">
    <citation type="submission" date="2023-03" db="EMBL/GenBank/DDBJ databases">
        <title>High-quality genome of Scylla paramamosain provides insights in environmental adaptation.</title>
        <authorList>
            <person name="Zhang L."/>
        </authorList>
    </citation>
    <scope>NUCLEOTIDE SEQUENCE [LARGE SCALE GENOMIC DNA]</scope>
    <source>
        <strain evidence="12">LZ_2023a</strain>
        <tissue evidence="12">Muscle</tissue>
    </source>
</reference>
<dbReference type="FunFam" id="1.10.287.630:FF:000001">
    <property type="entry name" value="Cyclic nucleotide-gated channel alpha 3"/>
    <property type="match status" value="1"/>
</dbReference>
<dbReference type="GO" id="GO:0005886">
    <property type="term" value="C:plasma membrane"/>
    <property type="evidence" value="ECO:0007669"/>
    <property type="project" value="TreeGrafter"/>
</dbReference>
<dbReference type="GO" id="GO:0005223">
    <property type="term" value="F:intracellularly cGMP-activated cation channel activity"/>
    <property type="evidence" value="ECO:0007669"/>
    <property type="project" value="TreeGrafter"/>
</dbReference>
<protein>
    <recommendedName>
        <fullName evidence="11">Cyclic nucleotide-binding domain-containing protein</fullName>
    </recommendedName>
</protein>
<keyword evidence="7" id="KW-1071">Ligand-gated ion channel</keyword>
<keyword evidence="4 10" id="KW-1133">Transmembrane helix</keyword>